<feature type="site" description="Important for catalytic activity" evidence="6">
    <location>
        <position position="398"/>
    </location>
</feature>
<dbReference type="GO" id="GO:0003906">
    <property type="term" value="F:DNA-(apurinic or apyrimidinic site) endonuclease activity"/>
    <property type="evidence" value="ECO:0007669"/>
    <property type="project" value="TreeGrafter"/>
</dbReference>
<dbReference type="PANTHER" id="PTHR22748">
    <property type="entry name" value="AP ENDONUCLEASE"/>
    <property type="match status" value="1"/>
</dbReference>
<keyword evidence="4 5" id="KW-0460">Magnesium</keyword>
<dbReference type="AlphaFoldDB" id="A0A448ZLX3"/>
<dbReference type="NCBIfam" id="TIGR00633">
    <property type="entry name" value="xth"/>
    <property type="match status" value="1"/>
</dbReference>
<dbReference type="OrthoDB" id="391817at2759"/>
<dbReference type="Gene3D" id="3.60.10.10">
    <property type="entry name" value="Endonuclease/exonuclease/phosphatase"/>
    <property type="match status" value="1"/>
</dbReference>
<organism evidence="10 11">
    <name type="scientific">Pseudo-nitzschia multistriata</name>
    <dbReference type="NCBI Taxonomy" id="183589"/>
    <lineage>
        <taxon>Eukaryota</taxon>
        <taxon>Sar</taxon>
        <taxon>Stramenopiles</taxon>
        <taxon>Ochrophyta</taxon>
        <taxon>Bacillariophyta</taxon>
        <taxon>Bacillariophyceae</taxon>
        <taxon>Bacillariophycidae</taxon>
        <taxon>Bacillariales</taxon>
        <taxon>Bacillariaceae</taxon>
        <taxon>Pseudo-nitzschia</taxon>
    </lineage>
</organism>
<protein>
    <recommendedName>
        <fullName evidence="7">DNA-(apurinic or apyrimidinic site) endonuclease</fullName>
        <ecNumber evidence="7">3.1.-.-</ecNumber>
    </recommendedName>
</protein>
<accession>A0A448ZLX3</accession>
<dbReference type="InterPro" id="IPR005135">
    <property type="entry name" value="Endo/exonuclease/phosphatase"/>
</dbReference>
<dbReference type="GO" id="GO:0003677">
    <property type="term" value="F:DNA binding"/>
    <property type="evidence" value="ECO:0007669"/>
    <property type="project" value="InterPro"/>
</dbReference>
<dbReference type="GO" id="GO:0008081">
    <property type="term" value="F:phosphoric diester hydrolase activity"/>
    <property type="evidence" value="ECO:0007669"/>
    <property type="project" value="TreeGrafter"/>
</dbReference>
<dbReference type="InterPro" id="IPR036691">
    <property type="entry name" value="Endo/exonu/phosph_ase_sf"/>
</dbReference>
<keyword evidence="3" id="KW-0378">Hydrolase</keyword>
<feature type="domain" description="Endonuclease/exonuclease/phosphatase" evidence="9">
    <location>
        <begin position="4"/>
        <end position="190"/>
    </location>
</feature>
<evidence type="ECO:0000256" key="1">
    <source>
        <dbReference type="ARBA" id="ARBA00007092"/>
    </source>
</evidence>
<dbReference type="Proteomes" id="UP000291116">
    <property type="component" value="Unassembled WGS sequence"/>
</dbReference>
<feature type="binding site" evidence="5">
    <location>
        <position position="174"/>
    </location>
    <ligand>
        <name>Mg(2+)</name>
        <dbReference type="ChEBI" id="CHEBI:18420"/>
        <label>1</label>
    </ligand>
</feature>
<feature type="binding site" evidence="5">
    <location>
        <position position="52"/>
    </location>
    <ligand>
        <name>Mg(2+)</name>
        <dbReference type="ChEBI" id="CHEBI:18420"/>
        <label>1</label>
    </ligand>
</feature>
<reference evidence="10 11" key="1">
    <citation type="submission" date="2019-01" db="EMBL/GenBank/DDBJ databases">
        <authorList>
            <person name="Ferrante I. M."/>
        </authorList>
    </citation>
    <scope>NUCLEOTIDE SEQUENCE [LARGE SCALE GENOMIC DNA]</scope>
    <source>
        <strain evidence="10 11">B856</strain>
    </source>
</reference>
<dbReference type="EMBL" id="CAACVS010000506">
    <property type="protein sequence ID" value="VEU43003.1"/>
    <property type="molecule type" value="Genomic_DNA"/>
</dbReference>
<dbReference type="GO" id="GO:0046872">
    <property type="term" value="F:metal ion binding"/>
    <property type="evidence" value="ECO:0007669"/>
    <property type="project" value="UniProtKB-KW"/>
</dbReference>
<evidence type="ECO:0000313" key="10">
    <source>
        <dbReference type="EMBL" id="VEU43003.1"/>
    </source>
</evidence>
<keyword evidence="7" id="KW-0227">DNA damage</keyword>
<dbReference type="Pfam" id="PF03372">
    <property type="entry name" value="Exo_endo_phos"/>
    <property type="match status" value="1"/>
</dbReference>
<evidence type="ECO:0000256" key="7">
    <source>
        <dbReference type="RuleBase" id="RU362131"/>
    </source>
</evidence>
<evidence type="ECO:0000256" key="5">
    <source>
        <dbReference type="PIRSR" id="PIRSR604808-2"/>
    </source>
</evidence>
<evidence type="ECO:0000256" key="8">
    <source>
        <dbReference type="SAM" id="MobiDB-lite"/>
    </source>
</evidence>
<comment type="similarity">
    <text evidence="1 7">Belongs to the DNA repair enzymes AP/ExoA family.</text>
</comment>
<dbReference type="PROSITE" id="PS51435">
    <property type="entry name" value="AP_NUCLEASE_F1_4"/>
    <property type="match status" value="1"/>
</dbReference>
<dbReference type="InterPro" id="IPR020847">
    <property type="entry name" value="AP_endonuclease_F1_BS"/>
</dbReference>
<evidence type="ECO:0000256" key="3">
    <source>
        <dbReference type="ARBA" id="ARBA00022801"/>
    </source>
</evidence>
<dbReference type="SUPFAM" id="SSF56219">
    <property type="entry name" value="DNase I-like"/>
    <property type="match status" value="1"/>
</dbReference>
<feature type="site" description="Transition state stabilizer" evidence="6">
    <location>
        <position position="176"/>
    </location>
</feature>
<keyword evidence="11" id="KW-1185">Reference proteome</keyword>
<dbReference type="GO" id="GO:0006284">
    <property type="term" value="P:base-excision repair"/>
    <property type="evidence" value="ECO:0007669"/>
    <property type="project" value="TreeGrafter"/>
</dbReference>
<proteinExistence type="inferred from homology"/>
<keyword evidence="7" id="KW-0234">DNA repair</keyword>
<sequence>MLILSWNVAGLSTTVEKIDKQYGDRTKRRNDPSSVIAHFFQRHGADIICIQEAKIPKSVLEIRREPLRCAHIAGYESFWSCCVDSTKRGFNGVVTYCRKGTVISADSKPLSSPDLDDQGRCVMTDHGRFVIFNVYVPAGGGQPLSYKMKFLNGLRQAMRKQRESYKKEVILVGDLNISHREKDVFWGSRKLAINDICKEVQDELPDTSRQKASEKSAKKRPLPKWKLDLARTWPKIEEVLKSKKTQMVITTNPRTKEKFEKFRMSVEMDGKQILLGDHEEKPDYCEYNFDFGSRHYTCSETGKQVLAQEEKIIALATVAELLLKIGKIEWNHKLQRSIASTDGICCRVSPPRRWLNEVIDDDGMIDCFRFYYPNAEGRFTCWDQFRNRRYGNQGARIDYTLIDKSLVGSLRKGHVSSLRCGNCGGRCHPESEAAALCAATANGGYQPVSFHGGGIVEASQKVLNTQFGTPHTGHIYTPPTFSDHIAVSMLLDNSCCSCHLELQDQDKKTKASQPHKRVKTINSYFGPSTSCKHGETKKQNKKVAFSNLKVSNAKRKGPMDAFFRSPNPKTSVSNKRHKESR</sequence>
<feature type="binding site" evidence="5">
    <location>
        <position position="7"/>
    </location>
    <ligand>
        <name>Mg(2+)</name>
        <dbReference type="ChEBI" id="CHEBI:18420"/>
        <label>1</label>
    </ligand>
</feature>
<feature type="region of interest" description="Disordered" evidence="8">
    <location>
        <begin position="529"/>
        <end position="581"/>
    </location>
</feature>
<dbReference type="GO" id="GO:0008311">
    <property type="term" value="F:double-stranded DNA 3'-5' DNA exonuclease activity"/>
    <property type="evidence" value="ECO:0007669"/>
    <property type="project" value="TreeGrafter"/>
</dbReference>
<evidence type="ECO:0000256" key="6">
    <source>
        <dbReference type="PIRSR" id="PIRSR604808-3"/>
    </source>
</evidence>
<dbReference type="EC" id="3.1.-.-" evidence="7"/>
<keyword evidence="2 5" id="KW-0479">Metal-binding</keyword>
<dbReference type="InterPro" id="IPR004808">
    <property type="entry name" value="AP_endonuc_1"/>
</dbReference>
<comment type="cofactor">
    <cofactor evidence="5 7">
        <name>Mg(2+)</name>
        <dbReference type="ChEBI" id="CHEBI:18420"/>
    </cofactor>
    <cofactor evidence="5 7">
        <name>Mn(2+)</name>
        <dbReference type="ChEBI" id="CHEBI:29035"/>
    </cofactor>
    <text evidence="5 7">Probably binds two magnesium or manganese ions per subunit.</text>
</comment>
<gene>
    <name evidence="10" type="ORF">PSNMU_V1.4_AUG-EV-PASAV3_0100060</name>
</gene>
<evidence type="ECO:0000256" key="4">
    <source>
        <dbReference type="ARBA" id="ARBA00022842"/>
    </source>
</evidence>
<keyword evidence="5" id="KW-0464">Manganese</keyword>
<dbReference type="GO" id="GO:0005634">
    <property type="term" value="C:nucleus"/>
    <property type="evidence" value="ECO:0007669"/>
    <property type="project" value="TreeGrafter"/>
</dbReference>
<feature type="binding site" evidence="5">
    <location>
        <position position="176"/>
    </location>
    <ligand>
        <name>Mg(2+)</name>
        <dbReference type="ChEBI" id="CHEBI:18420"/>
        <label>1</label>
    </ligand>
</feature>
<evidence type="ECO:0000259" key="9">
    <source>
        <dbReference type="Pfam" id="PF03372"/>
    </source>
</evidence>
<dbReference type="PROSITE" id="PS00726">
    <property type="entry name" value="AP_NUCLEASE_F1_1"/>
    <property type="match status" value="1"/>
</dbReference>
<dbReference type="PANTHER" id="PTHR22748:SF4">
    <property type="entry name" value="DNA-(APURINIC OR APYRIMIDINIC SITE) ENDONUCLEASE 2"/>
    <property type="match status" value="1"/>
</dbReference>
<evidence type="ECO:0000256" key="2">
    <source>
        <dbReference type="ARBA" id="ARBA00022723"/>
    </source>
</evidence>
<evidence type="ECO:0000313" key="11">
    <source>
        <dbReference type="Proteomes" id="UP000291116"/>
    </source>
</evidence>
<name>A0A448ZLX3_9STRA</name>